<gene>
    <name evidence="1" type="ORF">LITE_LOCUS28201</name>
</gene>
<evidence type="ECO:0000313" key="1">
    <source>
        <dbReference type="EMBL" id="CAI0444697.1"/>
    </source>
</evidence>
<sequence length="65" mass="7080">MIQDMHTLLFGKVSNWGSQLNPTCGRTVYRIHMVSAEESSSVCSLCLQLFDPNITGTGSCQSPDS</sequence>
<name>A0AAV0MEI2_9ROSI</name>
<organism evidence="1 2">
    <name type="scientific">Linum tenue</name>
    <dbReference type="NCBI Taxonomy" id="586396"/>
    <lineage>
        <taxon>Eukaryota</taxon>
        <taxon>Viridiplantae</taxon>
        <taxon>Streptophyta</taxon>
        <taxon>Embryophyta</taxon>
        <taxon>Tracheophyta</taxon>
        <taxon>Spermatophyta</taxon>
        <taxon>Magnoliopsida</taxon>
        <taxon>eudicotyledons</taxon>
        <taxon>Gunneridae</taxon>
        <taxon>Pentapetalae</taxon>
        <taxon>rosids</taxon>
        <taxon>fabids</taxon>
        <taxon>Malpighiales</taxon>
        <taxon>Linaceae</taxon>
        <taxon>Linum</taxon>
    </lineage>
</organism>
<comment type="caution">
    <text evidence="1">The sequence shown here is derived from an EMBL/GenBank/DDBJ whole genome shotgun (WGS) entry which is preliminary data.</text>
</comment>
<reference evidence="1" key="1">
    <citation type="submission" date="2022-08" db="EMBL/GenBank/DDBJ databases">
        <authorList>
            <person name="Gutierrez-Valencia J."/>
        </authorList>
    </citation>
    <scope>NUCLEOTIDE SEQUENCE</scope>
</reference>
<keyword evidence="2" id="KW-1185">Reference proteome</keyword>
<protein>
    <submittedName>
        <fullName evidence="1">Uncharacterized protein</fullName>
    </submittedName>
</protein>
<proteinExistence type="predicted"/>
<evidence type="ECO:0000313" key="2">
    <source>
        <dbReference type="Proteomes" id="UP001154282"/>
    </source>
</evidence>
<dbReference type="EMBL" id="CAMGYJ010000007">
    <property type="protein sequence ID" value="CAI0444697.1"/>
    <property type="molecule type" value="Genomic_DNA"/>
</dbReference>
<dbReference type="AlphaFoldDB" id="A0AAV0MEI2"/>
<accession>A0AAV0MEI2</accession>
<dbReference type="Proteomes" id="UP001154282">
    <property type="component" value="Unassembled WGS sequence"/>
</dbReference>